<dbReference type="Gene3D" id="3.30.70.270">
    <property type="match status" value="1"/>
</dbReference>
<dbReference type="SUPFAM" id="SSF56672">
    <property type="entry name" value="DNA/RNA polymerases"/>
    <property type="match status" value="1"/>
</dbReference>
<accession>A0A6L2P0A6</accession>
<evidence type="ECO:0000259" key="1">
    <source>
        <dbReference type="PROSITE" id="PS50878"/>
    </source>
</evidence>
<sequence>MMREFDRSLVESMKGHVIIVVSSRWASRYIGLCDPMISHTKNDQDRNKIAIQASSYQDRRIVDRIDGSDRIGSRRIAEWPYFGVLLKTPDPKQIPQEVPAIEGRKHMFWFHFNTSSKIGVDDFTLDDVLDEAVDTDETIKPLKDLTVLNTPPSLESAKRKNNAQRTMRVKRRMGRNALHLLVDSGKVTYSADVMILPLGGCEMVLEIQWLATLGNIQWNFKTLIMEFTYQDKKVILKGTQQTIVHWKQGNQKSERGKNIAKLSAMSVYVHPATLLKLEINDSIPKPIAEVLEAYESFFNLYRHLPNHKDAVELMVKELLDSGVIRNSKSSFSSPIVMVKKKDGSWRMCVDYMQLNKYKVKDKFPIPVIEELIDEMCGPKVFSKLDLRSGYHQIRMHEQDIHKTTFRTYEGHHKFLVMPFGLTNTPSTFQSFMNSVFKEFLRKFMLVFFDDILVYNKSLQEYVGHMEQVLAVMNKHSLFAKISRCTFITNNVYLGHIISHRGVYTDKSKI</sequence>
<evidence type="ECO:0000313" key="2">
    <source>
        <dbReference type="EMBL" id="GEU90355.1"/>
    </source>
</evidence>
<dbReference type="PANTHER" id="PTHR24559">
    <property type="entry name" value="TRANSPOSON TY3-I GAG-POL POLYPROTEIN"/>
    <property type="match status" value="1"/>
</dbReference>
<dbReference type="InterPro" id="IPR000477">
    <property type="entry name" value="RT_dom"/>
</dbReference>
<dbReference type="AlphaFoldDB" id="A0A6L2P0A6"/>
<dbReference type="EMBL" id="BKCJ010010167">
    <property type="protein sequence ID" value="GEU90355.1"/>
    <property type="molecule type" value="Genomic_DNA"/>
</dbReference>
<organism evidence="2">
    <name type="scientific">Tanacetum cinerariifolium</name>
    <name type="common">Dalmatian daisy</name>
    <name type="synonym">Chrysanthemum cinerariifolium</name>
    <dbReference type="NCBI Taxonomy" id="118510"/>
    <lineage>
        <taxon>Eukaryota</taxon>
        <taxon>Viridiplantae</taxon>
        <taxon>Streptophyta</taxon>
        <taxon>Embryophyta</taxon>
        <taxon>Tracheophyta</taxon>
        <taxon>Spermatophyta</taxon>
        <taxon>Magnoliopsida</taxon>
        <taxon>eudicotyledons</taxon>
        <taxon>Gunneridae</taxon>
        <taxon>Pentapetalae</taxon>
        <taxon>asterids</taxon>
        <taxon>campanulids</taxon>
        <taxon>Asterales</taxon>
        <taxon>Asteraceae</taxon>
        <taxon>Asteroideae</taxon>
        <taxon>Anthemideae</taxon>
        <taxon>Anthemidinae</taxon>
        <taxon>Tanacetum</taxon>
    </lineage>
</organism>
<name>A0A6L2P0A6_TANCI</name>
<protein>
    <submittedName>
        <fullName evidence="2">Transposon Ty3-I Gag-Pol polyprotein</fullName>
    </submittedName>
</protein>
<comment type="caution">
    <text evidence="2">The sequence shown here is derived from an EMBL/GenBank/DDBJ whole genome shotgun (WGS) entry which is preliminary data.</text>
</comment>
<dbReference type="InterPro" id="IPR043502">
    <property type="entry name" value="DNA/RNA_pol_sf"/>
</dbReference>
<feature type="domain" description="Reverse transcriptase" evidence="1">
    <location>
        <begin position="319"/>
        <end position="497"/>
    </location>
</feature>
<proteinExistence type="predicted"/>
<dbReference type="InterPro" id="IPR053134">
    <property type="entry name" value="RNA-dir_DNA_polymerase"/>
</dbReference>
<reference evidence="2" key="1">
    <citation type="journal article" date="2019" name="Sci. Rep.">
        <title>Draft genome of Tanacetum cinerariifolium, the natural source of mosquito coil.</title>
        <authorList>
            <person name="Yamashiro T."/>
            <person name="Shiraishi A."/>
            <person name="Satake H."/>
            <person name="Nakayama K."/>
        </authorList>
    </citation>
    <scope>NUCLEOTIDE SEQUENCE</scope>
</reference>
<dbReference type="PROSITE" id="PS50878">
    <property type="entry name" value="RT_POL"/>
    <property type="match status" value="1"/>
</dbReference>
<gene>
    <name evidence="2" type="ORF">Tci_062333</name>
</gene>
<dbReference type="Gene3D" id="3.10.10.10">
    <property type="entry name" value="HIV Type 1 Reverse Transcriptase, subunit A, domain 1"/>
    <property type="match status" value="1"/>
</dbReference>
<dbReference type="CDD" id="cd01647">
    <property type="entry name" value="RT_LTR"/>
    <property type="match status" value="1"/>
</dbReference>
<dbReference type="InterPro" id="IPR043128">
    <property type="entry name" value="Rev_trsase/Diguanyl_cyclase"/>
</dbReference>
<dbReference type="PANTHER" id="PTHR24559:SF450">
    <property type="entry name" value="RNA-DIRECTED DNA POLYMERASE HOMOLOG"/>
    <property type="match status" value="1"/>
</dbReference>
<dbReference type="Pfam" id="PF00078">
    <property type="entry name" value="RVT_1"/>
    <property type="match status" value="1"/>
</dbReference>